<name>A0ABQ0J0U7_GLUTH</name>
<dbReference type="PANTHER" id="PTHR42804:SF1">
    <property type="entry name" value="ALDEHYDE DEHYDROGENASE-RELATED"/>
    <property type="match status" value="1"/>
</dbReference>
<dbReference type="InterPro" id="IPR016162">
    <property type="entry name" value="Ald_DH_N"/>
</dbReference>
<organism evidence="4 5">
    <name type="scientific">Gluconobacter thailandicus NBRC 3257</name>
    <dbReference type="NCBI Taxonomy" id="1381097"/>
    <lineage>
        <taxon>Bacteria</taxon>
        <taxon>Pseudomonadati</taxon>
        <taxon>Pseudomonadota</taxon>
        <taxon>Alphaproteobacteria</taxon>
        <taxon>Acetobacterales</taxon>
        <taxon>Acetobacteraceae</taxon>
        <taxon>Gluconobacter</taxon>
    </lineage>
</organism>
<evidence type="ECO:0000256" key="1">
    <source>
        <dbReference type="ARBA" id="ARBA00009986"/>
    </source>
</evidence>
<dbReference type="InterPro" id="IPR015590">
    <property type="entry name" value="Aldehyde_DH_dom"/>
</dbReference>
<evidence type="ECO:0000256" key="2">
    <source>
        <dbReference type="ARBA" id="ARBA00023002"/>
    </source>
</evidence>
<comment type="similarity">
    <text evidence="1">Belongs to the aldehyde dehydrogenase family.</text>
</comment>
<dbReference type="Gene3D" id="3.40.605.10">
    <property type="entry name" value="Aldehyde Dehydrogenase, Chain A, domain 1"/>
    <property type="match status" value="1"/>
</dbReference>
<accession>A0ABQ0J0U7</accession>
<comment type="caution">
    <text evidence="4">The sequence shown here is derived from an EMBL/GenBank/DDBJ whole genome shotgun (WGS) entry which is preliminary data.</text>
</comment>
<dbReference type="Proteomes" id="UP000018209">
    <property type="component" value="Unassembled WGS sequence"/>
</dbReference>
<protein>
    <submittedName>
        <fullName evidence="4">Aldehyde dehydrogenase</fullName>
    </submittedName>
</protein>
<keyword evidence="5" id="KW-1185">Reference proteome</keyword>
<dbReference type="Gene3D" id="3.40.309.10">
    <property type="entry name" value="Aldehyde Dehydrogenase, Chain A, domain 2"/>
    <property type="match status" value="1"/>
</dbReference>
<reference evidence="4 5" key="1">
    <citation type="submission" date="2013-08" db="EMBL/GenBank/DDBJ databases">
        <title>Gluconobacter thailandicus NBRC 3257 whole genome sequence.</title>
        <authorList>
            <person name="Matsutani M."/>
            <person name="Yakushi T."/>
            <person name="Matsushita K."/>
        </authorList>
    </citation>
    <scope>NUCLEOTIDE SEQUENCE [LARGE SCALE GENOMIC DNA]</scope>
    <source>
        <strain evidence="4 5">NBRC 3257</strain>
    </source>
</reference>
<dbReference type="SUPFAM" id="SSF53720">
    <property type="entry name" value="ALDH-like"/>
    <property type="match status" value="1"/>
</dbReference>
<sequence>MWAKRLVGLYEAYLFQKMKPGLNHDPQGVPAFMSHSLEFYINGQWVKPHGTHVIDVINPATERPCSQIVLGDATDVDLAVKAAHAAFPVWSTSTREDRLAVLERILQVYKRRTEDMAQAISLEMGSPIARARDSQSWAGMAHLEEMISALKTFVFDELQGDTLITREPVGVCGLITPWNWPMNQIVCKVAPALAAGCTMVLKPSEIAPLSALVFAEILDEAGVPPGVFNMVNGDGPMVGEALARHPDIDMISITGSTRAGIAVAKRAADTVKRVHQELGGKSPNIVLPDADFADAIRRGVKGCYSNSGQSCDAPTRLLVPHARMDEAMEIAKETADSFRLGSPTSEETQLGPVVSETQYNRIQALIQKGIDEGATLVTGGMGKPAGLETGYYVRPTVFGNVQPEMTVSREEIFGPVLSIIAYDDEEHAIRIANDTPYGLAAYVQSGNLSHARQVARRLRAGNVNINGADWTVTAPFGGYGQSGNGRECSRWGLADFVEIKAIIGYGA</sequence>
<evidence type="ECO:0000313" key="4">
    <source>
        <dbReference type="EMBL" id="GAD28044.1"/>
    </source>
</evidence>
<gene>
    <name evidence="4" type="ORF">NBRC3257_3043</name>
</gene>
<dbReference type="EMBL" id="BASM01000042">
    <property type="protein sequence ID" value="GAD28044.1"/>
    <property type="molecule type" value="Genomic_DNA"/>
</dbReference>
<dbReference type="InterPro" id="IPR016163">
    <property type="entry name" value="Ald_DH_C"/>
</dbReference>
<proteinExistence type="inferred from homology"/>
<feature type="domain" description="Aldehyde dehydrogenase" evidence="3">
    <location>
        <begin position="45"/>
        <end position="502"/>
    </location>
</feature>
<keyword evidence="2" id="KW-0560">Oxidoreductase</keyword>
<dbReference type="InterPro" id="IPR016161">
    <property type="entry name" value="Ald_DH/histidinol_DH"/>
</dbReference>
<dbReference type="Pfam" id="PF00171">
    <property type="entry name" value="Aldedh"/>
    <property type="match status" value="1"/>
</dbReference>
<dbReference type="CDD" id="cd07138">
    <property type="entry name" value="ALDH_CddD_SSP0762"/>
    <property type="match status" value="1"/>
</dbReference>
<dbReference type="PANTHER" id="PTHR42804">
    <property type="entry name" value="ALDEHYDE DEHYDROGENASE"/>
    <property type="match status" value="1"/>
</dbReference>
<evidence type="ECO:0000259" key="3">
    <source>
        <dbReference type="Pfam" id="PF00171"/>
    </source>
</evidence>
<evidence type="ECO:0000313" key="5">
    <source>
        <dbReference type="Proteomes" id="UP000018209"/>
    </source>
</evidence>